<evidence type="ECO:0000256" key="3">
    <source>
        <dbReference type="ARBA" id="ARBA00022827"/>
    </source>
</evidence>
<evidence type="ECO:0000259" key="6">
    <source>
        <dbReference type="Pfam" id="PF01266"/>
    </source>
</evidence>
<accession>A0A1I1J0F9</accession>
<gene>
    <name evidence="7" type="ORF">SAMN05660443_2603</name>
</gene>
<dbReference type="EMBL" id="FOLH01000005">
    <property type="protein sequence ID" value="SFC41895.1"/>
    <property type="molecule type" value="Genomic_DNA"/>
</dbReference>
<comment type="similarity">
    <text evidence="5">Belongs to the L2HGDH family.</text>
</comment>
<protein>
    <submittedName>
        <fullName evidence="7">L-2-hydroxyglutarate oxidase LhgO</fullName>
    </submittedName>
</protein>
<dbReference type="PANTHER" id="PTHR43104">
    <property type="entry name" value="L-2-HYDROXYGLUTARATE DEHYDROGENASE, MITOCHONDRIAL"/>
    <property type="match status" value="1"/>
</dbReference>
<dbReference type="PANTHER" id="PTHR43104:SF4">
    <property type="entry name" value="L-2-HYDROXYGLUTARATE DEHYDROGENASE, MITOCHONDRIAL"/>
    <property type="match status" value="1"/>
</dbReference>
<dbReference type="GO" id="GO:0047545">
    <property type="term" value="F:(S)-2-hydroxyglutarate dehydrogenase activity"/>
    <property type="evidence" value="ECO:0007669"/>
    <property type="project" value="TreeGrafter"/>
</dbReference>
<name>A0A1I1J0F9_9GAMM</name>
<feature type="domain" description="FAD dependent oxidoreductase" evidence="6">
    <location>
        <begin position="5"/>
        <end position="364"/>
    </location>
</feature>
<dbReference type="Pfam" id="PF01266">
    <property type="entry name" value="DAO"/>
    <property type="match status" value="1"/>
</dbReference>
<comment type="cofactor">
    <cofactor evidence="1">
        <name>FAD</name>
        <dbReference type="ChEBI" id="CHEBI:57692"/>
    </cofactor>
</comment>
<evidence type="ECO:0000256" key="5">
    <source>
        <dbReference type="ARBA" id="ARBA00037941"/>
    </source>
</evidence>
<dbReference type="STRING" id="1122252.SAMN05660443_2603"/>
<dbReference type="AlphaFoldDB" id="A0A1I1J0F9"/>
<dbReference type="OrthoDB" id="9801699at2"/>
<keyword evidence="2" id="KW-0285">Flavoprotein</keyword>
<dbReference type="SUPFAM" id="SSF51905">
    <property type="entry name" value="FAD/NAD(P)-binding domain"/>
    <property type="match status" value="1"/>
</dbReference>
<keyword evidence="8" id="KW-1185">Reference proteome</keyword>
<evidence type="ECO:0000313" key="7">
    <source>
        <dbReference type="EMBL" id="SFC41895.1"/>
    </source>
</evidence>
<evidence type="ECO:0000256" key="1">
    <source>
        <dbReference type="ARBA" id="ARBA00001974"/>
    </source>
</evidence>
<evidence type="ECO:0000256" key="4">
    <source>
        <dbReference type="ARBA" id="ARBA00023002"/>
    </source>
</evidence>
<evidence type="ECO:0000313" key="8">
    <source>
        <dbReference type="Proteomes" id="UP000199058"/>
    </source>
</evidence>
<reference evidence="7 8" key="1">
    <citation type="submission" date="2016-10" db="EMBL/GenBank/DDBJ databases">
        <authorList>
            <person name="de Groot N.N."/>
        </authorList>
    </citation>
    <scope>NUCLEOTIDE SEQUENCE [LARGE SCALE GENOMIC DNA]</scope>
    <source>
        <strain evidence="7 8">DSM 18438</strain>
    </source>
</reference>
<dbReference type="Proteomes" id="UP000199058">
    <property type="component" value="Unassembled WGS sequence"/>
</dbReference>
<organism evidence="7 8">
    <name type="scientific">Marinospirillum celere</name>
    <dbReference type="NCBI Taxonomy" id="1122252"/>
    <lineage>
        <taxon>Bacteria</taxon>
        <taxon>Pseudomonadati</taxon>
        <taxon>Pseudomonadota</taxon>
        <taxon>Gammaproteobacteria</taxon>
        <taxon>Oceanospirillales</taxon>
        <taxon>Oceanospirillaceae</taxon>
        <taxon>Marinospirillum</taxon>
    </lineage>
</organism>
<dbReference type="InterPro" id="IPR036188">
    <property type="entry name" value="FAD/NAD-bd_sf"/>
</dbReference>
<dbReference type="InterPro" id="IPR006076">
    <property type="entry name" value="FAD-dep_OxRdtase"/>
</dbReference>
<dbReference type="Gene3D" id="3.30.9.10">
    <property type="entry name" value="D-Amino Acid Oxidase, subunit A, domain 2"/>
    <property type="match status" value="1"/>
</dbReference>
<dbReference type="Gene3D" id="3.50.50.60">
    <property type="entry name" value="FAD/NAD(P)-binding domain"/>
    <property type="match status" value="1"/>
</dbReference>
<evidence type="ECO:0000256" key="2">
    <source>
        <dbReference type="ARBA" id="ARBA00022630"/>
    </source>
</evidence>
<dbReference type="RefSeq" id="WP_091964513.1">
    <property type="nucleotide sequence ID" value="NZ_FOLH01000005.1"/>
</dbReference>
<sequence>MDKLDAVVIGAGVVGLAIARALALAGREVLVLEKNPRFGEETSARNSEVIHAGLYYPQGSLKARTCVKGNRLLYAYCDEKGIAYQQCGKLLVATAREQLDQLKALQIKAQVNGCVPLEWRSKQELAEIEPELQAEAALLSPSTGILDSHGLMLALLTDLEAAGGQLVTANAVTGGRLTAESKVLELDGFSIAANLVVNAAGLQAPELARCLQGDQPWIPRPYFAKGNYFSLSGKNPFKHLIYPLPEAAGLGIHLTLDLQGRARFGPDVEWLEAQKAAGLDFSVDPQRQTSFVEAIRYYWPGLPADALQPDYSGIRPKLGPPGSEAKDFQLLTAAQHACPGVLHLFGIESPGLTASLALADEATQQLLTSGV</sequence>
<keyword evidence="4" id="KW-0560">Oxidoreductase</keyword>
<proteinExistence type="inferred from homology"/>
<keyword evidence="3" id="KW-0274">FAD</keyword>